<dbReference type="Gene3D" id="1.25.40.10">
    <property type="entry name" value="Tetratricopeptide repeat domain"/>
    <property type="match status" value="5"/>
</dbReference>
<dbReference type="Pfam" id="PF13432">
    <property type="entry name" value="TPR_16"/>
    <property type="match status" value="3"/>
</dbReference>
<proteinExistence type="predicted"/>
<protein>
    <submittedName>
        <fullName evidence="1">Uncharacterized protein</fullName>
    </submittedName>
</protein>
<dbReference type="InterPro" id="IPR011990">
    <property type="entry name" value="TPR-like_helical_dom_sf"/>
</dbReference>
<dbReference type="InterPro" id="IPR019734">
    <property type="entry name" value="TPR_rpt"/>
</dbReference>
<evidence type="ECO:0000313" key="1">
    <source>
        <dbReference type="EMBL" id="VAW26593.1"/>
    </source>
</evidence>
<dbReference type="SMART" id="SM00028">
    <property type="entry name" value="TPR"/>
    <property type="match status" value="8"/>
</dbReference>
<dbReference type="PROSITE" id="PS50005">
    <property type="entry name" value="TPR"/>
    <property type="match status" value="3"/>
</dbReference>
<gene>
    <name evidence="1" type="ORF">MNBD_BACTEROID07-2064</name>
</gene>
<dbReference type="AlphaFoldDB" id="A0A3B0UE42"/>
<dbReference type="SUPFAM" id="SSF48452">
    <property type="entry name" value="TPR-like"/>
    <property type="match status" value="3"/>
</dbReference>
<feature type="non-terminal residue" evidence="1">
    <location>
        <position position="622"/>
    </location>
</feature>
<dbReference type="PANTHER" id="PTHR12558:SF13">
    <property type="entry name" value="CELL DIVISION CYCLE PROTEIN 27 HOMOLOG"/>
    <property type="match status" value="1"/>
</dbReference>
<name>A0A3B0UE42_9ZZZZ</name>
<organism evidence="1">
    <name type="scientific">hydrothermal vent metagenome</name>
    <dbReference type="NCBI Taxonomy" id="652676"/>
    <lineage>
        <taxon>unclassified sequences</taxon>
        <taxon>metagenomes</taxon>
        <taxon>ecological metagenomes</taxon>
    </lineage>
</organism>
<dbReference type="Pfam" id="PF13174">
    <property type="entry name" value="TPR_6"/>
    <property type="match status" value="2"/>
</dbReference>
<accession>A0A3B0UE42</accession>
<dbReference type="PANTHER" id="PTHR12558">
    <property type="entry name" value="CELL DIVISION CYCLE 16,23,27"/>
    <property type="match status" value="1"/>
</dbReference>
<reference evidence="1" key="1">
    <citation type="submission" date="2018-06" db="EMBL/GenBank/DDBJ databases">
        <authorList>
            <person name="Zhirakovskaya E."/>
        </authorList>
    </citation>
    <scope>NUCLEOTIDE SEQUENCE</scope>
</reference>
<sequence>MKINCCKSGILILILLGILQGIQAQKTDFYQSPGKLYRKAIELYQEGNYGAAGQMFDLYINRLPEKQNLKAENAAYYAAESAVKLHENDALVRLSRFLSHYPESVWTPAVKFSMGITYFNNRRYSQALKVFNDISEEKLNAQQRSEYAYKKGYCLLKRNKTDEAMALFGKVMGTKSPYAVPAAYYYGYTQYELKNYEGALKAFSLIKDDPRFRHTIPIYLMHIYYQQTAYNEVIALGKKYLPAAKYRLKAEMNRLIANSFYELNDFAGALPYFAAYEKTERSNIKPDEAYRLGYTYFKNRKYAEAIYNFQGAANADETVAQNAWYYLGQCYLKTAQPVAAQNAFVSAYKMNKTNETGAQSLLAYARVSIRQKGDRNRDAITLVQNFVNNSGASQTWRSEAAALLAQLYVNTHNNMAALSSIEKSGVKQKSLQVAYQKLAFTQATDFYNRRNYSRALTYFKKATKYSSDPKIRLKSRYWEGNSYYHLRQYSRAAQAYKVFLTSRGATAVSLYTPAYYDLAYSYFKLKNYSQAILWFKRFLNRHYNNPSMTTDAQLRIADSYTLMENYGQAHPWYQKVIAAGGRNADYALYEEAFCYGAQTQFSKKIKVLQQLIRQYPRSFYYT</sequence>
<dbReference type="EMBL" id="UOET01000044">
    <property type="protein sequence ID" value="VAW26593.1"/>
    <property type="molecule type" value="Genomic_DNA"/>
</dbReference>